<organism evidence="2 3">
    <name type="scientific">Collybia nuda</name>
    <dbReference type="NCBI Taxonomy" id="64659"/>
    <lineage>
        <taxon>Eukaryota</taxon>
        <taxon>Fungi</taxon>
        <taxon>Dikarya</taxon>
        <taxon>Basidiomycota</taxon>
        <taxon>Agaricomycotina</taxon>
        <taxon>Agaricomycetes</taxon>
        <taxon>Agaricomycetidae</taxon>
        <taxon>Agaricales</taxon>
        <taxon>Tricholomatineae</taxon>
        <taxon>Clitocybaceae</taxon>
        <taxon>Collybia</taxon>
    </lineage>
</organism>
<proteinExistence type="predicted"/>
<dbReference type="AlphaFoldDB" id="A0A9P5YDA4"/>
<evidence type="ECO:0000259" key="1">
    <source>
        <dbReference type="Pfam" id="PF01965"/>
    </source>
</evidence>
<dbReference type="EMBL" id="MU150246">
    <property type="protein sequence ID" value="KAF9465575.1"/>
    <property type="molecule type" value="Genomic_DNA"/>
</dbReference>
<sequence length="228" mass="24637">MPGTSTEAKNSVPLNYGIVLYPGFQALDVFGPLDAFNTLSLLRPLNLYVIAETMDPVSTKPPVPNPHGSQFAQSVLPTHTFANAPPMDVLIIPGGIGSSDRGIQSSIDFVKKVYPSLQYLITVCTGAGIAARAGVLDGKRATTNKRQWVPNIALRDEVTWIAHARWVVDGNIYTSSGVSAGIDVTFAFIDALYGSEIAGTLADILEYERHLDPNWDPFAEKYGLKDSK</sequence>
<dbReference type="Gene3D" id="3.40.50.880">
    <property type="match status" value="1"/>
</dbReference>
<keyword evidence="3" id="KW-1185">Reference proteome</keyword>
<dbReference type="InterPro" id="IPR052158">
    <property type="entry name" value="INH-QAR"/>
</dbReference>
<gene>
    <name evidence="2" type="ORF">BDZ94DRAFT_1306927</name>
</gene>
<dbReference type="Pfam" id="PF01965">
    <property type="entry name" value="DJ-1_PfpI"/>
    <property type="match status" value="1"/>
</dbReference>
<dbReference type="OrthoDB" id="543156at2759"/>
<accession>A0A9P5YDA4</accession>
<feature type="domain" description="DJ-1/PfpI" evidence="1">
    <location>
        <begin position="18"/>
        <end position="189"/>
    </location>
</feature>
<dbReference type="PANTHER" id="PTHR43130">
    <property type="entry name" value="ARAC-FAMILY TRANSCRIPTIONAL REGULATOR"/>
    <property type="match status" value="1"/>
</dbReference>
<dbReference type="PANTHER" id="PTHR43130:SF15">
    <property type="entry name" value="THIJ_PFPI FAMILY PROTEIN (AFU_ORTHOLOGUE AFUA_5G14240)"/>
    <property type="match status" value="1"/>
</dbReference>
<dbReference type="Proteomes" id="UP000807353">
    <property type="component" value="Unassembled WGS sequence"/>
</dbReference>
<comment type="caution">
    <text evidence="2">The sequence shown here is derived from an EMBL/GenBank/DDBJ whole genome shotgun (WGS) entry which is preliminary data.</text>
</comment>
<evidence type="ECO:0000313" key="3">
    <source>
        <dbReference type="Proteomes" id="UP000807353"/>
    </source>
</evidence>
<name>A0A9P5YDA4_9AGAR</name>
<dbReference type="SUPFAM" id="SSF52317">
    <property type="entry name" value="Class I glutamine amidotransferase-like"/>
    <property type="match status" value="1"/>
</dbReference>
<evidence type="ECO:0000313" key="2">
    <source>
        <dbReference type="EMBL" id="KAF9465575.1"/>
    </source>
</evidence>
<dbReference type="InterPro" id="IPR029062">
    <property type="entry name" value="Class_I_gatase-like"/>
</dbReference>
<dbReference type="CDD" id="cd03139">
    <property type="entry name" value="GATase1_PfpI_2"/>
    <property type="match status" value="1"/>
</dbReference>
<reference evidence="2" key="1">
    <citation type="submission" date="2020-11" db="EMBL/GenBank/DDBJ databases">
        <authorList>
            <consortium name="DOE Joint Genome Institute"/>
            <person name="Ahrendt S."/>
            <person name="Riley R."/>
            <person name="Andreopoulos W."/>
            <person name="Labutti K."/>
            <person name="Pangilinan J."/>
            <person name="Ruiz-Duenas F.J."/>
            <person name="Barrasa J.M."/>
            <person name="Sanchez-Garcia M."/>
            <person name="Camarero S."/>
            <person name="Miyauchi S."/>
            <person name="Serrano A."/>
            <person name="Linde D."/>
            <person name="Babiker R."/>
            <person name="Drula E."/>
            <person name="Ayuso-Fernandez I."/>
            <person name="Pacheco R."/>
            <person name="Padilla G."/>
            <person name="Ferreira P."/>
            <person name="Barriuso J."/>
            <person name="Kellner H."/>
            <person name="Castanera R."/>
            <person name="Alfaro M."/>
            <person name="Ramirez L."/>
            <person name="Pisabarro A.G."/>
            <person name="Kuo A."/>
            <person name="Tritt A."/>
            <person name="Lipzen A."/>
            <person name="He G."/>
            <person name="Yan M."/>
            <person name="Ng V."/>
            <person name="Cullen D."/>
            <person name="Martin F."/>
            <person name="Rosso M.-N."/>
            <person name="Henrissat B."/>
            <person name="Hibbett D."/>
            <person name="Martinez A.T."/>
            <person name="Grigoriev I.V."/>
        </authorList>
    </citation>
    <scope>NUCLEOTIDE SEQUENCE</scope>
    <source>
        <strain evidence="2">CBS 247.69</strain>
    </source>
</reference>
<protein>
    <submittedName>
        <fullName evidence="2">DJ-1/PfpI family protein</fullName>
    </submittedName>
</protein>
<dbReference type="InterPro" id="IPR002818">
    <property type="entry name" value="DJ-1/PfpI"/>
</dbReference>